<feature type="signal peptide" evidence="1">
    <location>
        <begin position="1"/>
        <end position="19"/>
    </location>
</feature>
<dbReference type="AlphaFoldDB" id="A0A369A7A1"/>
<proteinExistence type="predicted"/>
<evidence type="ECO:0000256" key="1">
    <source>
        <dbReference type="SAM" id="SignalP"/>
    </source>
</evidence>
<comment type="caution">
    <text evidence="2">The sequence shown here is derived from an EMBL/GenBank/DDBJ whole genome shotgun (WGS) entry which is preliminary data.</text>
</comment>
<feature type="chain" id="PRO_5016984831" evidence="1">
    <location>
        <begin position="20"/>
        <end position="58"/>
    </location>
</feature>
<evidence type="ECO:0000313" key="2">
    <source>
        <dbReference type="EMBL" id="RCX05230.1"/>
    </source>
</evidence>
<accession>A0A369A7A1</accession>
<protein>
    <submittedName>
        <fullName evidence="2">Uncharacterized protein</fullName>
    </submittedName>
</protein>
<reference evidence="2 3" key="1">
    <citation type="submission" date="2018-07" db="EMBL/GenBank/DDBJ databases">
        <title>Genomic Encyclopedia of Type Strains, Phase IV (KMG-IV): sequencing the most valuable type-strain genomes for metagenomic binning, comparative biology and taxonomic classification.</title>
        <authorList>
            <person name="Goeker M."/>
        </authorList>
    </citation>
    <scope>NUCLEOTIDE SEQUENCE [LARGE SCALE GENOMIC DNA]</scope>
    <source>
        <strain evidence="2 3">DSM 21410</strain>
    </source>
</reference>
<keyword evidence="1" id="KW-0732">Signal</keyword>
<name>A0A369A7A1_9FLAO</name>
<evidence type="ECO:0000313" key="3">
    <source>
        <dbReference type="Proteomes" id="UP000253517"/>
    </source>
</evidence>
<dbReference type="EMBL" id="QPJS01000001">
    <property type="protein sequence ID" value="RCX05230.1"/>
    <property type="molecule type" value="Genomic_DNA"/>
</dbReference>
<organism evidence="2 3">
    <name type="scientific">Schleiferia thermophila</name>
    <dbReference type="NCBI Taxonomy" id="884107"/>
    <lineage>
        <taxon>Bacteria</taxon>
        <taxon>Pseudomonadati</taxon>
        <taxon>Bacteroidota</taxon>
        <taxon>Flavobacteriia</taxon>
        <taxon>Flavobacteriales</taxon>
        <taxon>Schleiferiaceae</taxon>
        <taxon>Schleiferia</taxon>
    </lineage>
</organism>
<keyword evidence="3" id="KW-1185">Reference proteome</keyword>
<sequence length="58" mass="6724">MLRFSFIAALSFPLSLVYAGDLNSQNDSLYSPDNRKNPRILFKTTARYQQRKACRLIL</sequence>
<gene>
    <name evidence="2" type="ORF">DES35_101514</name>
</gene>
<dbReference type="Proteomes" id="UP000253517">
    <property type="component" value="Unassembled WGS sequence"/>
</dbReference>